<name>A0A7X0VG87_9BACL</name>
<keyword evidence="2" id="KW-1185">Reference proteome</keyword>
<dbReference type="RefSeq" id="WP_185144084.1">
    <property type="nucleotide sequence ID" value="NZ_JACJVP010000029.1"/>
</dbReference>
<dbReference type="AlphaFoldDB" id="A0A7X0VG87"/>
<sequence>MLTDEQLAKMNAYAKEGKALRSTLRMIVRDLTKEYKALRDSKGGESNG</sequence>
<comment type="caution">
    <text evidence="1">The sequence shown here is derived from an EMBL/GenBank/DDBJ whole genome shotgun (WGS) entry which is preliminary data.</text>
</comment>
<evidence type="ECO:0000313" key="1">
    <source>
        <dbReference type="EMBL" id="MBB6672596.1"/>
    </source>
</evidence>
<organism evidence="1 2">
    <name type="scientific">Cohnella nanjingensis</name>
    <dbReference type="NCBI Taxonomy" id="1387779"/>
    <lineage>
        <taxon>Bacteria</taxon>
        <taxon>Bacillati</taxon>
        <taxon>Bacillota</taxon>
        <taxon>Bacilli</taxon>
        <taxon>Bacillales</taxon>
        <taxon>Paenibacillaceae</taxon>
        <taxon>Cohnella</taxon>
    </lineage>
</organism>
<proteinExistence type="predicted"/>
<protein>
    <submittedName>
        <fullName evidence="1">Uncharacterized protein</fullName>
    </submittedName>
</protein>
<gene>
    <name evidence="1" type="ORF">H7C19_18095</name>
</gene>
<accession>A0A7X0VG87</accession>
<reference evidence="1 2" key="1">
    <citation type="submission" date="2020-08" db="EMBL/GenBank/DDBJ databases">
        <title>Cohnella phylogeny.</title>
        <authorList>
            <person name="Dunlap C."/>
        </authorList>
    </citation>
    <scope>NUCLEOTIDE SEQUENCE [LARGE SCALE GENOMIC DNA]</scope>
    <source>
        <strain evidence="1 2">DSM 28246</strain>
    </source>
</reference>
<evidence type="ECO:0000313" key="2">
    <source>
        <dbReference type="Proteomes" id="UP000547209"/>
    </source>
</evidence>
<dbReference type="EMBL" id="JACJVP010000029">
    <property type="protein sequence ID" value="MBB6672596.1"/>
    <property type="molecule type" value="Genomic_DNA"/>
</dbReference>
<dbReference type="Proteomes" id="UP000547209">
    <property type="component" value="Unassembled WGS sequence"/>
</dbReference>